<dbReference type="WBParaSite" id="BXY_0374400.1">
    <property type="protein sequence ID" value="BXY_0374400.1"/>
    <property type="gene ID" value="BXY_0374400"/>
</dbReference>
<accession>A0A1I7RSP0</accession>
<feature type="transmembrane region" description="Helical" evidence="5">
    <location>
        <begin position="72"/>
        <end position="93"/>
    </location>
</feature>
<keyword evidence="4 5" id="KW-0472">Membrane</keyword>
<feature type="transmembrane region" description="Helical" evidence="5">
    <location>
        <begin position="508"/>
        <end position="538"/>
    </location>
</feature>
<feature type="transmembrane region" description="Helical" evidence="5">
    <location>
        <begin position="375"/>
        <end position="395"/>
    </location>
</feature>
<sequence>MAQVQFGRLGKYYSEDVPSQKASKNKPAFTKAGMERVTYLNQDQFDEIFQYQPAPQRKLTCKKVTKKLCKNFLSIQNFLNFLISFFPILKWFPEYKWKEYILGDLMSGITVGIVHVPQGIAYAILANVPPVQGLYTAFFGVLLYSFFGTSKHVSVGSFAVISLMTGIACTEIKERIDNEYYRLEARYIGDAHNLNKQYDLHNFSVQMPKLELENVEIVSTITFVVGVIQLVMGLLHIEFLAAYMSDQLVNGFCTGAAVHVVVVQFNKMFEIEVKKSESYGYIFKYVYDVFARISQTNLIAAVMSLVGFIFLYVGKDIINPIVKKKLTAPLPFELILVIISTAVSALFKLHETQNISIVKNIPLGLPEVNLPRFDIVHLVFYDSLEIAAVVVALHLSMCKVFNRKLGTRTDNNQELYALGFMGTLSSFFGTYPITTSLGRSMLSVECGVKTQMSAYFSAALLLIVILSVGPLLSALPMCILSVIIIYSVKNVFKKMPFEIWHLWKVAKLDCLIWVVTFLATAILNVMTGLMVSIVIALLTTVFRIQWPRWQVLSRLNGTEEYRDCGRYSRVTFIKSIRVFRFDAPLLFTNVDSFANAVEKALWTNRIKLRKPSSPAKRVVAKIFSKDDKQIHDRRLTEDVQHFVIDCSGFTFVDYTSVSSLIDVFHQLENRGISVYFAGAKAPVRDKLEDCGFFKSVDRSNFYPTIHDAVNASVATMKQRDPKCRVRSPSVFRSSIVVPMGGDPQANIAYIPESSEQSDSDEHIAEVHYIDEEKKDDSNV</sequence>
<feature type="transmembrane region" description="Helical" evidence="5">
    <location>
        <begin position="153"/>
        <end position="172"/>
    </location>
</feature>
<evidence type="ECO:0000313" key="8">
    <source>
        <dbReference type="WBParaSite" id="BXY_0374400.1"/>
    </source>
</evidence>
<feature type="transmembrane region" description="Helical" evidence="5">
    <location>
        <begin position="105"/>
        <end position="124"/>
    </location>
</feature>
<evidence type="ECO:0000313" key="7">
    <source>
        <dbReference type="Proteomes" id="UP000095284"/>
    </source>
</evidence>
<dbReference type="AlphaFoldDB" id="A0A1I7RSP0"/>
<evidence type="ECO:0000256" key="5">
    <source>
        <dbReference type="SAM" id="Phobius"/>
    </source>
</evidence>
<feature type="transmembrane region" description="Helical" evidence="5">
    <location>
        <begin position="293"/>
        <end position="314"/>
    </location>
</feature>
<dbReference type="PROSITE" id="PS50801">
    <property type="entry name" value="STAS"/>
    <property type="match status" value="1"/>
</dbReference>
<dbReference type="Pfam" id="PF01740">
    <property type="entry name" value="STAS"/>
    <property type="match status" value="1"/>
</dbReference>
<dbReference type="GO" id="GO:0055085">
    <property type="term" value="P:transmembrane transport"/>
    <property type="evidence" value="ECO:0007669"/>
    <property type="project" value="InterPro"/>
</dbReference>
<dbReference type="InterPro" id="IPR036513">
    <property type="entry name" value="STAS_dom_sf"/>
</dbReference>
<protein>
    <submittedName>
        <fullName evidence="8">STAS domain-containing protein</fullName>
    </submittedName>
</protein>
<dbReference type="Gene3D" id="3.30.750.24">
    <property type="entry name" value="STAS domain"/>
    <property type="match status" value="1"/>
</dbReference>
<name>A0A1I7RSP0_BURXY</name>
<keyword evidence="3 5" id="KW-1133">Transmembrane helix</keyword>
<dbReference type="NCBIfam" id="TIGR00815">
    <property type="entry name" value="sulP"/>
    <property type="match status" value="1"/>
</dbReference>
<keyword evidence="2 5" id="KW-0812">Transmembrane</keyword>
<dbReference type="InterPro" id="IPR001902">
    <property type="entry name" value="SLC26A/SulP_fam"/>
</dbReference>
<dbReference type="InterPro" id="IPR011547">
    <property type="entry name" value="SLC26A/SulP_dom"/>
</dbReference>
<dbReference type="InterPro" id="IPR002645">
    <property type="entry name" value="STAS_dom"/>
</dbReference>
<evidence type="ECO:0000256" key="1">
    <source>
        <dbReference type="ARBA" id="ARBA00004141"/>
    </source>
</evidence>
<proteinExistence type="predicted"/>
<dbReference type="SUPFAM" id="SSF52091">
    <property type="entry name" value="SpoIIaa-like"/>
    <property type="match status" value="1"/>
</dbReference>
<feature type="transmembrane region" description="Helical" evidence="5">
    <location>
        <begin position="326"/>
        <end position="347"/>
    </location>
</feature>
<organism evidence="7 8">
    <name type="scientific">Bursaphelenchus xylophilus</name>
    <name type="common">Pinewood nematode worm</name>
    <name type="synonym">Aphelenchoides xylophilus</name>
    <dbReference type="NCBI Taxonomy" id="6326"/>
    <lineage>
        <taxon>Eukaryota</taxon>
        <taxon>Metazoa</taxon>
        <taxon>Ecdysozoa</taxon>
        <taxon>Nematoda</taxon>
        <taxon>Chromadorea</taxon>
        <taxon>Rhabditida</taxon>
        <taxon>Tylenchina</taxon>
        <taxon>Tylenchomorpha</taxon>
        <taxon>Aphelenchoidea</taxon>
        <taxon>Aphelenchoididae</taxon>
        <taxon>Bursaphelenchus</taxon>
    </lineage>
</organism>
<dbReference type="eggNOG" id="KOG0236">
    <property type="taxonomic scope" value="Eukaryota"/>
</dbReference>
<feature type="transmembrane region" description="Helical" evidence="5">
    <location>
        <begin position="217"/>
        <end position="237"/>
    </location>
</feature>
<dbReference type="GO" id="GO:0016020">
    <property type="term" value="C:membrane"/>
    <property type="evidence" value="ECO:0007669"/>
    <property type="project" value="UniProtKB-SubCell"/>
</dbReference>
<comment type="subcellular location">
    <subcellularLocation>
        <location evidence="1">Membrane</location>
        <topology evidence="1">Multi-pass membrane protein</topology>
    </subcellularLocation>
</comment>
<reference evidence="8" key="1">
    <citation type="submission" date="2016-11" db="UniProtKB">
        <authorList>
            <consortium name="WormBaseParasite"/>
        </authorList>
    </citation>
    <scope>IDENTIFICATION</scope>
</reference>
<feature type="transmembrane region" description="Helical" evidence="5">
    <location>
        <begin position="131"/>
        <end position="147"/>
    </location>
</feature>
<dbReference type="Proteomes" id="UP000095284">
    <property type="component" value="Unplaced"/>
</dbReference>
<evidence type="ECO:0000256" key="3">
    <source>
        <dbReference type="ARBA" id="ARBA00022989"/>
    </source>
</evidence>
<feature type="transmembrane region" description="Helical" evidence="5">
    <location>
        <begin position="415"/>
        <end position="434"/>
    </location>
</feature>
<evidence type="ECO:0000256" key="4">
    <source>
        <dbReference type="ARBA" id="ARBA00023136"/>
    </source>
</evidence>
<feature type="transmembrane region" description="Helical" evidence="5">
    <location>
        <begin position="454"/>
        <end position="487"/>
    </location>
</feature>
<evidence type="ECO:0000256" key="2">
    <source>
        <dbReference type="ARBA" id="ARBA00022692"/>
    </source>
</evidence>
<feature type="domain" description="STAS" evidence="6">
    <location>
        <begin position="566"/>
        <end position="712"/>
    </location>
</feature>
<dbReference type="CDD" id="cd07042">
    <property type="entry name" value="STAS_SulP_like_sulfate_transporter"/>
    <property type="match status" value="1"/>
</dbReference>
<dbReference type="Pfam" id="PF00916">
    <property type="entry name" value="Sulfate_transp"/>
    <property type="match status" value="1"/>
</dbReference>
<dbReference type="PANTHER" id="PTHR11814">
    <property type="entry name" value="SULFATE TRANSPORTER"/>
    <property type="match status" value="1"/>
</dbReference>
<evidence type="ECO:0000259" key="6">
    <source>
        <dbReference type="PROSITE" id="PS50801"/>
    </source>
</evidence>